<reference evidence="13 15" key="1">
    <citation type="submission" date="2017-09" db="EMBL/GenBank/DDBJ databases">
        <title>Genomics of the genus Arcobacter.</title>
        <authorList>
            <person name="Perez-Cataluna A."/>
            <person name="Figueras M.J."/>
            <person name="Salas-Masso N."/>
        </authorList>
    </citation>
    <scope>NUCLEOTIDE SEQUENCE [LARGE SCALE GENOMIC DNA]</scope>
    <source>
        <strain evidence="13 15">CECT 7837</strain>
    </source>
</reference>
<feature type="active site" description="Proton donor/acceptor" evidence="9">
    <location>
        <position position="382"/>
    </location>
</feature>
<dbReference type="EMBL" id="CP032097">
    <property type="protein sequence ID" value="AXX94133.1"/>
    <property type="molecule type" value="Genomic_DNA"/>
</dbReference>
<dbReference type="Gene3D" id="2.40.440.10">
    <property type="entry name" value="L,D-transpeptidase catalytic domain-like"/>
    <property type="match status" value="1"/>
</dbReference>
<keyword evidence="5" id="KW-0378">Hydrolase</keyword>
<feature type="chain" id="PRO_5044584698" evidence="10">
    <location>
        <begin position="21"/>
        <end position="430"/>
    </location>
</feature>
<evidence type="ECO:0000256" key="1">
    <source>
        <dbReference type="ARBA" id="ARBA00004752"/>
    </source>
</evidence>
<keyword evidence="8 9" id="KW-0961">Cell wall biogenesis/degradation</keyword>
<dbReference type="GO" id="GO:0018104">
    <property type="term" value="P:peptidoglycan-protein cross-linking"/>
    <property type="evidence" value="ECO:0007669"/>
    <property type="project" value="TreeGrafter"/>
</dbReference>
<dbReference type="KEGG" id="aell:AELL_0441"/>
<dbReference type="PANTHER" id="PTHR30582">
    <property type="entry name" value="L,D-TRANSPEPTIDASE"/>
    <property type="match status" value="1"/>
</dbReference>
<keyword evidence="6 9" id="KW-0133">Cell shape</keyword>
<dbReference type="GO" id="GO:0016757">
    <property type="term" value="F:glycosyltransferase activity"/>
    <property type="evidence" value="ECO:0007669"/>
    <property type="project" value="UniProtKB-KW"/>
</dbReference>
<evidence type="ECO:0000256" key="5">
    <source>
        <dbReference type="ARBA" id="ARBA00022801"/>
    </source>
</evidence>
<keyword evidence="7 9" id="KW-0573">Peptidoglycan synthesis</keyword>
<dbReference type="OrthoDB" id="8402157at2"/>
<evidence type="ECO:0000313" key="12">
    <source>
        <dbReference type="EMBL" id="AXX94133.1"/>
    </source>
</evidence>
<gene>
    <name evidence="12" type="ORF">AELL_0441</name>
    <name evidence="13" type="ORF">CP962_02480</name>
</gene>
<dbReference type="GO" id="GO:0005576">
    <property type="term" value="C:extracellular region"/>
    <property type="evidence" value="ECO:0007669"/>
    <property type="project" value="TreeGrafter"/>
</dbReference>
<dbReference type="Pfam" id="PF03734">
    <property type="entry name" value="YkuD"/>
    <property type="match status" value="1"/>
</dbReference>
<dbReference type="InterPro" id="IPR005490">
    <property type="entry name" value="LD_TPept_cat_dom"/>
</dbReference>
<evidence type="ECO:0000259" key="11">
    <source>
        <dbReference type="PROSITE" id="PS52029"/>
    </source>
</evidence>
<feature type="signal peptide" evidence="10">
    <location>
        <begin position="1"/>
        <end position="20"/>
    </location>
</feature>
<organism evidence="13 15">
    <name type="scientific">Arcobacter ellisii</name>
    <dbReference type="NCBI Taxonomy" id="913109"/>
    <lineage>
        <taxon>Bacteria</taxon>
        <taxon>Pseudomonadati</taxon>
        <taxon>Campylobacterota</taxon>
        <taxon>Epsilonproteobacteria</taxon>
        <taxon>Campylobacterales</taxon>
        <taxon>Arcobacteraceae</taxon>
        <taxon>Arcobacter</taxon>
    </lineage>
</organism>
<dbReference type="GO" id="GO:0071972">
    <property type="term" value="F:peptidoglycan L,D-transpeptidase activity"/>
    <property type="evidence" value="ECO:0007669"/>
    <property type="project" value="TreeGrafter"/>
</dbReference>
<reference evidence="12 14" key="2">
    <citation type="submission" date="2018-08" db="EMBL/GenBank/DDBJ databases">
        <title>Complete genome of the Arcobacter ellisii type strain LMG 26155.</title>
        <authorList>
            <person name="Miller W.G."/>
            <person name="Yee E."/>
            <person name="Bono J.L."/>
        </authorList>
    </citation>
    <scope>NUCLEOTIDE SEQUENCE [LARGE SCALE GENOMIC DNA]</scope>
    <source>
        <strain evidence="12 14">LMG 26155</strain>
    </source>
</reference>
<dbReference type="CDD" id="cd16913">
    <property type="entry name" value="YkuD_like"/>
    <property type="match status" value="1"/>
</dbReference>
<evidence type="ECO:0000313" key="13">
    <source>
        <dbReference type="EMBL" id="RXI32491.1"/>
    </source>
</evidence>
<dbReference type="Proteomes" id="UP000262582">
    <property type="component" value="Chromosome"/>
</dbReference>
<evidence type="ECO:0000313" key="14">
    <source>
        <dbReference type="Proteomes" id="UP000262582"/>
    </source>
</evidence>
<accession>A0A347U5K5</accession>
<dbReference type="PANTHER" id="PTHR30582:SF24">
    <property type="entry name" value="L,D-TRANSPEPTIDASE ERFK_SRFK-RELATED"/>
    <property type="match status" value="1"/>
</dbReference>
<keyword evidence="4" id="KW-0808">Transferase</keyword>
<proteinExistence type="inferred from homology"/>
<comment type="pathway">
    <text evidence="1 9">Cell wall biogenesis; peptidoglycan biosynthesis.</text>
</comment>
<sequence>MIRKILTLLFIICNSSFVFANAQKYTISVCVTSNLENALFCKKRILESMSGEVLIVKNKNRYFTYLNVYDDKKIANQTIKNSSSYVKQQKPYVKELEEKILKLKENNKKVYIDLEDSVIQEEIVETIIPKENEVTVPLKKVEEFPLVSAVPNTQELKLVSSYPFDEGKRFVDDEDVEEKIEIKEEVVPLAKENSSIEEKENDEKIASYEEELRQISMDEFDRANEQLEKKEKVQKITKSYEKPKVIKKEIPKKEEIKPIVVKEVEEDIEANIADYQQLIIEVNSVTNYMTVKAQIDNHLKEIKTYRVSTGKDDVKKPFGVGKISQISLNPVWYPTADTLKTFRKRGINLPSVVPPGHKYNYMGAAKINLTHIVDGKSTYRIHGTLNEKTIGTNESAGCIRMKNSDVLQLATLINDFANMNSLDKVKVVLK</sequence>
<keyword evidence="10" id="KW-0732">Signal</keyword>
<evidence type="ECO:0000256" key="7">
    <source>
        <dbReference type="ARBA" id="ARBA00022984"/>
    </source>
</evidence>
<evidence type="ECO:0000256" key="2">
    <source>
        <dbReference type="ARBA" id="ARBA00005992"/>
    </source>
</evidence>
<feature type="domain" description="L,D-TPase catalytic" evidence="11">
    <location>
        <begin position="278"/>
        <end position="428"/>
    </location>
</feature>
<evidence type="ECO:0000313" key="15">
    <source>
        <dbReference type="Proteomes" id="UP000290588"/>
    </source>
</evidence>
<dbReference type="GO" id="GO:0008360">
    <property type="term" value="P:regulation of cell shape"/>
    <property type="evidence" value="ECO:0007669"/>
    <property type="project" value="UniProtKB-UniRule"/>
</dbReference>
<dbReference type="PROSITE" id="PS52029">
    <property type="entry name" value="LD_TPASE"/>
    <property type="match status" value="1"/>
</dbReference>
<evidence type="ECO:0000256" key="3">
    <source>
        <dbReference type="ARBA" id="ARBA00022676"/>
    </source>
</evidence>
<keyword evidence="14" id="KW-1185">Reference proteome</keyword>
<dbReference type="GO" id="GO:0071555">
    <property type="term" value="P:cell wall organization"/>
    <property type="evidence" value="ECO:0007669"/>
    <property type="project" value="UniProtKB-UniRule"/>
</dbReference>
<evidence type="ECO:0000256" key="10">
    <source>
        <dbReference type="SAM" id="SignalP"/>
    </source>
</evidence>
<keyword evidence="12" id="KW-0449">Lipoprotein</keyword>
<protein>
    <submittedName>
        <fullName evidence="13">L,D-transpeptidase</fullName>
    </submittedName>
    <submittedName>
        <fullName evidence="12">Lipoprotein-anchoring transpeptidase, ErfK/SrfK family</fullName>
    </submittedName>
</protein>
<evidence type="ECO:0000256" key="4">
    <source>
        <dbReference type="ARBA" id="ARBA00022679"/>
    </source>
</evidence>
<dbReference type="InterPro" id="IPR050979">
    <property type="entry name" value="LD-transpeptidase"/>
</dbReference>
<dbReference type="EMBL" id="NXIG01000002">
    <property type="protein sequence ID" value="RXI32491.1"/>
    <property type="molecule type" value="Genomic_DNA"/>
</dbReference>
<dbReference type="SUPFAM" id="SSF141523">
    <property type="entry name" value="L,D-transpeptidase catalytic domain-like"/>
    <property type="match status" value="1"/>
</dbReference>
<evidence type="ECO:0000256" key="6">
    <source>
        <dbReference type="ARBA" id="ARBA00022960"/>
    </source>
</evidence>
<name>A0A347U5K5_9BACT</name>
<evidence type="ECO:0000256" key="9">
    <source>
        <dbReference type="PROSITE-ProRule" id="PRU01373"/>
    </source>
</evidence>
<dbReference type="RefSeq" id="WP_118916374.1">
    <property type="nucleotide sequence ID" value="NZ_CP032097.1"/>
</dbReference>
<keyword evidence="3" id="KW-0328">Glycosyltransferase</keyword>
<dbReference type="AlphaFoldDB" id="A0A347U5K5"/>
<feature type="active site" description="Nucleophile" evidence="9">
    <location>
        <position position="398"/>
    </location>
</feature>
<evidence type="ECO:0000256" key="8">
    <source>
        <dbReference type="ARBA" id="ARBA00023316"/>
    </source>
</evidence>
<comment type="similarity">
    <text evidence="2">Belongs to the YkuD family.</text>
</comment>
<dbReference type="InterPro" id="IPR038063">
    <property type="entry name" value="Transpep_catalytic_dom"/>
</dbReference>
<dbReference type="Proteomes" id="UP000290588">
    <property type="component" value="Unassembled WGS sequence"/>
</dbReference>